<organism evidence="2 3">
    <name type="scientific">Paraburkholderia metrosideri</name>
    <dbReference type="NCBI Taxonomy" id="580937"/>
    <lineage>
        <taxon>Bacteria</taxon>
        <taxon>Pseudomonadati</taxon>
        <taxon>Pseudomonadota</taxon>
        <taxon>Betaproteobacteria</taxon>
        <taxon>Burkholderiales</taxon>
        <taxon>Burkholderiaceae</taxon>
        <taxon>Paraburkholderia</taxon>
    </lineage>
</organism>
<evidence type="ECO:0000313" key="2">
    <source>
        <dbReference type="EMBL" id="CAD6528464.1"/>
    </source>
</evidence>
<evidence type="ECO:0000313" key="3">
    <source>
        <dbReference type="Proteomes" id="UP000598032"/>
    </source>
</evidence>
<sequence>MKKPGVLPWLPSFGHARHISVSLGLEAINYIKPRAVSRRASFSLTSRRALYAIPVLAAAFALSGCAVDSNGRISLDVEQATSRELYHFKTAFGDGVLRRTPAGLYQIKLYDRSQIFDLGRTEGVLVDNVTDVDGVTYLTLRMPRPGCDNVYRTLIIKKNEVGKYDLANECQTTVNFGTQDSSWLAVQQKPHNARFWMIRDNRVQSGLVPEAPPVVAVPPVKTPPVRHASKPASTVTRRVATHRNSDPGADAADSNVAAATTAPASSGAHKLQPTSVDVIQERVSTTDVSHQTVHIDLGSH</sequence>
<gene>
    <name evidence="2" type="ORF">LMG28140_02128</name>
</gene>
<evidence type="ECO:0008006" key="4">
    <source>
        <dbReference type="Google" id="ProtNLM"/>
    </source>
</evidence>
<evidence type="ECO:0000256" key="1">
    <source>
        <dbReference type="SAM" id="MobiDB-lite"/>
    </source>
</evidence>
<feature type="compositionally biased region" description="Low complexity" evidence="1">
    <location>
        <begin position="247"/>
        <end position="268"/>
    </location>
</feature>
<keyword evidence="3" id="KW-1185">Reference proteome</keyword>
<protein>
    <recommendedName>
        <fullName evidence="4">Lipoprotein</fullName>
    </recommendedName>
</protein>
<dbReference type="EMBL" id="CAJHCP010000004">
    <property type="protein sequence ID" value="CAD6528464.1"/>
    <property type="molecule type" value="Genomic_DNA"/>
</dbReference>
<name>A0ABN7HQY1_9BURK</name>
<reference evidence="2 3" key="1">
    <citation type="submission" date="2020-10" db="EMBL/GenBank/DDBJ databases">
        <authorList>
            <person name="Peeters C."/>
        </authorList>
    </citation>
    <scope>NUCLEOTIDE SEQUENCE [LARGE SCALE GENOMIC DNA]</scope>
    <source>
        <strain evidence="2 3">LMG 28140</strain>
    </source>
</reference>
<dbReference type="RefSeq" id="WP_201642226.1">
    <property type="nucleotide sequence ID" value="NZ_CAJHCP010000004.1"/>
</dbReference>
<dbReference type="Proteomes" id="UP000598032">
    <property type="component" value="Unassembled WGS sequence"/>
</dbReference>
<proteinExistence type="predicted"/>
<comment type="caution">
    <text evidence="2">The sequence shown here is derived from an EMBL/GenBank/DDBJ whole genome shotgun (WGS) entry which is preliminary data.</text>
</comment>
<feature type="region of interest" description="Disordered" evidence="1">
    <location>
        <begin position="219"/>
        <end position="274"/>
    </location>
</feature>
<accession>A0ABN7HQY1</accession>